<proteinExistence type="predicted"/>
<keyword evidence="2" id="KW-1185">Reference proteome</keyword>
<reference evidence="1 2" key="1">
    <citation type="submission" date="2016-10" db="EMBL/GenBank/DDBJ databases">
        <authorList>
            <person name="de Groot N.N."/>
        </authorList>
    </citation>
    <scope>NUCLEOTIDE SEQUENCE [LARGE SCALE GENOMIC DNA]</scope>
    <source>
        <strain evidence="1 2">ML2</strain>
    </source>
</reference>
<accession>A0A1I4ZKS8</accession>
<gene>
    <name evidence="1" type="ORF">SAMN04488695_10237</name>
</gene>
<evidence type="ECO:0000313" key="2">
    <source>
        <dbReference type="Proteomes" id="UP000181899"/>
    </source>
</evidence>
<evidence type="ECO:0000313" key="1">
    <source>
        <dbReference type="EMBL" id="SFN50881.1"/>
    </source>
</evidence>
<dbReference type="Proteomes" id="UP000181899">
    <property type="component" value="Unassembled WGS sequence"/>
</dbReference>
<organism evidence="1 2">
    <name type="scientific">Proteiniclasticum ruminis</name>
    <dbReference type="NCBI Taxonomy" id="398199"/>
    <lineage>
        <taxon>Bacteria</taxon>
        <taxon>Bacillati</taxon>
        <taxon>Bacillota</taxon>
        <taxon>Clostridia</taxon>
        <taxon>Eubacteriales</taxon>
        <taxon>Clostridiaceae</taxon>
        <taxon>Proteiniclasticum</taxon>
    </lineage>
</organism>
<dbReference type="EMBL" id="FOVK01000002">
    <property type="protein sequence ID" value="SFN50881.1"/>
    <property type="molecule type" value="Genomic_DNA"/>
</dbReference>
<dbReference type="AlphaFoldDB" id="A0A1I4ZKS8"/>
<sequence length="129" mass="15066">MKHDEYMKKYGVGFSSNAYLDGEVATGEIEELLEILKDKHIKCPDIVSGLVLVKITIDTDSEVDRIEESLWDHDFAGEDYEMPEKGKEYLKKCFEEYNEKYANHGNYCDEVKVEVPEEMKYELEEHDEA</sequence>
<protein>
    <submittedName>
        <fullName evidence="1">Uncharacterized protein</fullName>
    </submittedName>
</protein>
<name>A0A1I4ZKS8_9CLOT</name>
<dbReference type="RefSeq" id="WP_074910993.1">
    <property type="nucleotide sequence ID" value="NZ_FOVK01000002.1"/>
</dbReference>